<dbReference type="InterPro" id="IPR002347">
    <property type="entry name" value="SDR_fam"/>
</dbReference>
<dbReference type="PRINTS" id="PR00081">
    <property type="entry name" value="GDHRDH"/>
</dbReference>
<comment type="similarity">
    <text evidence="2">Belongs to the short-chain dehydrogenases/reductases (SDR) family.</text>
</comment>
<gene>
    <name evidence="3" type="ORF">L0C25_03840</name>
</gene>
<reference evidence="3" key="1">
    <citation type="submission" date="2022-01" db="EMBL/GenBank/DDBJ databases">
        <title>Nocardioidaceae gen. sp. A5X3R13.</title>
        <authorList>
            <person name="Lopez Marin M.A."/>
            <person name="Uhlik O."/>
        </authorList>
    </citation>
    <scope>NUCLEOTIDE SEQUENCE</scope>
    <source>
        <strain evidence="3">A5X3R13</strain>
    </source>
</reference>
<accession>A0AA46TIY7</accession>
<proteinExistence type="inferred from homology"/>
<dbReference type="PANTHER" id="PTHR43157">
    <property type="entry name" value="PHOSPHATIDYLINOSITOL-GLYCAN BIOSYNTHESIS CLASS F PROTEIN-RELATED"/>
    <property type="match status" value="1"/>
</dbReference>
<dbReference type="AlphaFoldDB" id="A0AA46TIY7"/>
<evidence type="ECO:0000313" key="3">
    <source>
        <dbReference type="EMBL" id="UYM06219.1"/>
    </source>
</evidence>
<dbReference type="SUPFAM" id="SSF51735">
    <property type="entry name" value="NAD(P)-binding Rossmann-fold domains"/>
    <property type="match status" value="1"/>
</dbReference>
<dbReference type="Pfam" id="PF00106">
    <property type="entry name" value="adh_short"/>
    <property type="match status" value="1"/>
</dbReference>
<keyword evidence="1" id="KW-0560">Oxidoreductase</keyword>
<dbReference type="PANTHER" id="PTHR43157:SF31">
    <property type="entry name" value="PHOSPHATIDYLINOSITOL-GLYCAN BIOSYNTHESIS CLASS F PROTEIN"/>
    <property type="match status" value="1"/>
</dbReference>
<dbReference type="RefSeq" id="WP_271635086.1">
    <property type="nucleotide sequence ID" value="NZ_CP094970.1"/>
</dbReference>
<dbReference type="InterPro" id="IPR036291">
    <property type="entry name" value="NAD(P)-bd_dom_sf"/>
</dbReference>
<dbReference type="PRINTS" id="PR00080">
    <property type="entry name" value="SDRFAMILY"/>
</dbReference>
<evidence type="ECO:0000256" key="2">
    <source>
        <dbReference type="RuleBase" id="RU000363"/>
    </source>
</evidence>
<dbReference type="EMBL" id="CP094970">
    <property type="protein sequence ID" value="UYM06219.1"/>
    <property type="molecule type" value="Genomic_DNA"/>
</dbReference>
<evidence type="ECO:0000313" key="4">
    <source>
        <dbReference type="Proteomes" id="UP001164390"/>
    </source>
</evidence>
<protein>
    <submittedName>
        <fullName evidence="3">SDR family NAD(P)-dependent oxidoreductase</fullName>
    </submittedName>
</protein>
<evidence type="ECO:0000256" key="1">
    <source>
        <dbReference type="ARBA" id="ARBA00023002"/>
    </source>
</evidence>
<sequence>MNRTALITGATGGLGRALARQFAVSGFDLVVHGRDDARLESLAAEITALGADVRTVRADITEPEDVAGVAFQVLDALDSLDVLVNNAAVGGGTDPTRREVNSGDHELRMVGNYLGPYQLNRALAPLLSAAPQGRIINVASIGQAPIDLADIGFTREYDGVEAYCRSKLALIMDTIDLADLLRGSGTTVNAVHPAHLMATTMVSDSGFVPATTVEDGMLPVLRLALDSSLATTTGRYFDRFEIAEPHPQARDAGVRAALGRLAHAALSESVASRS</sequence>
<dbReference type="Gene3D" id="3.40.50.720">
    <property type="entry name" value="NAD(P)-binding Rossmann-like Domain"/>
    <property type="match status" value="1"/>
</dbReference>
<dbReference type="GO" id="GO:0016491">
    <property type="term" value="F:oxidoreductase activity"/>
    <property type="evidence" value="ECO:0007669"/>
    <property type="project" value="UniProtKB-KW"/>
</dbReference>
<dbReference type="Proteomes" id="UP001164390">
    <property type="component" value="Chromosome"/>
</dbReference>
<name>A0AA46TIY7_9ACTN</name>
<keyword evidence="4" id="KW-1185">Reference proteome</keyword>
<organism evidence="3 4">
    <name type="scientific">Solicola gregarius</name>
    <dbReference type="NCBI Taxonomy" id="2908642"/>
    <lineage>
        <taxon>Bacteria</taxon>
        <taxon>Bacillati</taxon>
        <taxon>Actinomycetota</taxon>
        <taxon>Actinomycetes</taxon>
        <taxon>Propionibacteriales</taxon>
        <taxon>Nocardioidaceae</taxon>
        <taxon>Solicola</taxon>
    </lineage>
</organism>
<dbReference type="KEGG" id="sgrg:L0C25_03840"/>